<keyword evidence="1" id="KW-0732">Signal</keyword>
<reference evidence="2 3" key="1">
    <citation type="submission" date="2019-09" db="EMBL/GenBank/DDBJ databases">
        <title>Genomes of Cryomorphaceae.</title>
        <authorList>
            <person name="Bowman J.P."/>
        </authorList>
    </citation>
    <scope>NUCLEOTIDE SEQUENCE [LARGE SCALE GENOMIC DNA]</scope>
    <source>
        <strain evidence="2 3">KCTC 52047</strain>
    </source>
</reference>
<evidence type="ECO:0000313" key="2">
    <source>
        <dbReference type="EMBL" id="KAB1066037.1"/>
    </source>
</evidence>
<sequence length="261" mass="29862">MKMIWFLSFAIIVLSFSCSKDDEDDTPQQPETINYTQAEIDEKQPFIALLSRHDCGACGAYGHPLFDQKAKNQRINAVSFYYKEEDPNFTPVSRELAEYHQIFGTPTFLRGMDYLKNDTTKWKNSIDSTLNTAAEVNIKIDAYSIGNTLTYKGIINSKQPFSNDVRFAVYVVENNVFGRQYTYNGNKWIDEYEHNHVLRSAPHSLWGQSIDLSNSSTETEELTITIAPFNKNNLNLVGVVYLMDNGEPVRVLNSRTLELKK</sequence>
<comment type="caution">
    <text evidence="2">The sequence shown here is derived from an EMBL/GenBank/DDBJ whole genome shotgun (WGS) entry which is preliminary data.</text>
</comment>
<dbReference type="PROSITE" id="PS51257">
    <property type="entry name" value="PROKAR_LIPOPROTEIN"/>
    <property type="match status" value="1"/>
</dbReference>
<organism evidence="2 3">
    <name type="scientific">Salibacter halophilus</name>
    <dbReference type="NCBI Taxonomy" id="1803916"/>
    <lineage>
        <taxon>Bacteria</taxon>
        <taxon>Pseudomonadati</taxon>
        <taxon>Bacteroidota</taxon>
        <taxon>Flavobacteriia</taxon>
        <taxon>Flavobacteriales</taxon>
        <taxon>Salibacteraceae</taxon>
        <taxon>Salibacter</taxon>
    </lineage>
</organism>
<dbReference type="InterPro" id="IPR013783">
    <property type="entry name" value="Ig-like_fold"/>
</dbReference>
<feature type="signal peptide" evidence="1">
    <location>
        <begin position="1"/>
        <end position="20"/>
    </location>
</feature>
<dbReference type="Pfam" id="PF11551">
    <property type="entry name" value="Omp28"/>
    <property type="match status" value="1"/>
</dbReference>
<evidence type="ECO:0000313" key="3">
    <source>
        <dbReference type="Proteomes" id="UP000435357"/>
    </source>
</evidence>
<evidence type="ECO:0000256" key="1">
    <source>
        <dbReference type="SAM" id="SignalP"/>
    </source>
</evidence>
<dbReference type="InterPro" id="IPR021615">
    <property type="entry name" value="Omp28"/>
</dbReference>
<dbReference type="Proteomes" id="UP000435357">
    <property type="component" value="Unassembled WGS sequence"/>
</dbReference>
<keyword evidence="3" id="KW-1185">Reference proteome</keyword>
<feature type="chain" id="PRO_5026904755" evidence="1">
    <location>
        <begin position="21"/>
        <end position="261"/>
    </location>
</feature>
<gene>
    <name evidence="2" type="ORF">F3059_00790</name>
</gene>
<protein>
    <submittedName>
        <fullName evidence="2">Omp28-related outer membrane protein</fullName>
    </submittedName>
</protein>
<dbReference type="InterPro" id="IPR036249">
    <property type="entry name" value="Thioredoxin-like_sf"/>
</dbReference>
<dbReference type="SUPFAM" id="SSF52833">
    <property type="entry name" value="Thioredoxin-like"/>
    <property type="match status" value="1"/>
</dbReference>
<dbReference type="EMBL" id="WACR01000001">
    <property type="protein sequence ID" value="KAB1066037.1"/>
    <property type="molecule type" value="Genomic_DNA"/>
</dbReference>
<name>A0A6N6MBW1_9FLAO</name>
<dbReference type="Gene3D" id="2.60.40.10">
    <property type="entry name" value="Immunoglobulins"/>
    <property type="match status" value="1"/>
</dbReference>
<proteinExistence type="predicted"/>
<dbReference type="OrthoDB" id="1081990at2"/>
<accession>A0A6N6MBW1</accession>
<dbReference type="AlphaFoldDB" id="A0A6N6MBW1"/>